<organism evidence="2 3">
    <name type="scientific">Streptomyces liangshanensis</name>
    <dbReference type="NCBI Taxonomy" id="2717324"/>
    <lineage>
        <taxon>Bacteria</taxon>
        <taxon>Bacillati</taxon>
        <taxon>Actinomycetota</taxon>
        <taxon>Actinomycetes</taxon>
        <taxon>Kitasatosporales</taxon>
        <taxon>Streptomycetaceae</taxon>
        <taxon>Streptomyces</taxon>
    </lineage>
</organism>
<evidence type="ECO:0000256" key="1">
    <source>
        <dbReference type="SAM" id="Phobius"/>
    </source>
</evidence>
<protein>
    <submittedName>
        <fullName evidence="2">Uncharacterized protein</fullName>
    </submittedName>
</protein>
<evidence type="ECO:0000313" key="2">
    <source>
        <dbReference type="EMBL" id="QIQ05575.1"/>
    </source>
</evidence>
<accession>A0A6G9H4X5</accession>
<dbReference type="EMBL" id="CP050177">
    <property type="protein sequence ID" value="QIQ05575.1"/>
    <property type="molecule type" value="Genomic_DNA"/>
</dbReference>
<keyword evidence="1" id="KW-1133">Transmembrane helix</keyword>
<proteinExistence type="predicted"/>
<keyword evidence="3" id="KW-1185">Reference proteome</keyword>
<dbReference type="AlphaFoldDB" id="A0A6G9H4X5"/>
<keyword evidence="1" id="KW-0812">Transmembrane</keyword>
<dbReference type="RefSeq" id="WP_167034075.1">
    <property type="nucleotide sequence ID" value="NZ_CP050177.1"/>
</dbReference>
<sequence length="130" mass="13218">MSSRIEIVGGPLSPADLKDALASHIDDAGVRLDVDGRTSLYRGGSGTELLVAYVGGGATALSALITGVFALLAMRQGQGQESAADTDGAKIVLHGADGSSVECPANATREELVQLVELARKLGSSTIELP</sequence>
<name>A0A6G9H4X5_9ACTN</name>
<gene>
    <name evidence="2" type="ORF">HA039_27705</name>
</gene>
<reference evidence="2 3" key="1">
    <citation type="submission" date="2020-03" db="EMBL/GenBank/DDBJ databases">
        <title>A novel species.</title>
        <authorList>
            <person name="Gao J."/>
        </authorList>
    </citation>
    <scope>NUCLEOTIDE SEQUENCE [LARGE SCALE GENOMIC DNA]</scope>
    <source>
        <strain evidence="2 3">QMT-12</strain>
    </source>
</reference>
<dbReference type="KEGG" id="slia:HA039_27705"/>
<keyword evidence="1" id="KW-0472">Membrane</keyword>
<dbReference type="Proteomes" id="UP000501179">
    <property type="component" value="Chromosome"/>
</dbReference>
<evidence type="ECO:0000313" key="3">
    <source>
        <dbReference type="Proteomes" id="UP000501179"/>
    </source>
</evidence>
<feature type="transmembrane region" description="Helical" evidence="1">
    <location>
        <begin position="50"/>
        <end position="72"/>
    </location>
</feature>